<evidence type="ECO:0000313" key="5">
    <source>
        <dbReference type="Proteomes" id="UP000582974"/>
    </source>
</evidence>
<evidence type="ECO:0000313" key="4">
    <source>
        <dbReference type="EMBL" id="MBA0125510.1"/>
    </source>
</evidence>
<gene>
    <name evidence="4" type="ORF">H0B56_08150</name>
</gene>
<dbReference type="RefSeq" id="WP_180892285.1">
    <property type="nucleotide sequence ID" value="NZ_JACCKD010000002.1"/>
</dbReference>
<accession>A0A838A6K9</accession>
<dbReference type="PANTHER" id="PTHR33371:SF4">
    <property type="entry name" value="INTERMEMBRANE PHOSPHOLIPID TRANSPORT SYSTEM BINDING PROTEIN MLAD"/>
    <property type="match status" value="1"/>
</dbReference>
<dbReference type="NCBIfam" id="TIGR00996">
    <property type="entry name" value="Mtu_fam_mce"/>
    <property type="match status" value="1"/>
</dbReference>
<evidence type="ECO:0000259" key="3">
    <source>
        <dbReference type="Pfam" id="PF11887"/>
    </source>
</evidence>
<evidence type="ECO:0000256" key="1">
    <source>
        <dbReference type="SAM" id="MobiDB-lite"/>
    </source>
</evidence>
<dbReference type="InterPro" id="IPR052336">
    <property type="entry name" value="MlaD_Phospholipid_Transporter"/>
</dbReference>
<keyword evidence="5" id="KW-1185">Reference proteome</keyword>
<feature type="domain" description="Mammalian cell entry C-terminal" evidence="3">
    <location>
        <begin position="118"/>
        <end position="310"/>
    </location>
</feature>
<evidence type="ECO:0000259" key="2">
    <source>
        <dbReference type="Pfam" id="PF02470"/>
    </source>
</evidence>
<proteinExistence type="predicted"/>
<feature type="region of interest" description="Disordered" evidence="1">
    <location>
        <begin position="325"/>
        <end position="344"/>
    </location>
</feature>
<dbReference type="InterPro" id="IPR024516">
    <property type="entry name" value="Mce_C"/>
</dbReference>
<dbReference type="EMBL" id="JACCKD010000002">
    <property type="protein sequence ID" value="MBA0125510.1"/>
    <property type="molecule type" value="Genomic_DNA"/>
</dbReference>
<reference evidence="4 5" key="1">
    <citation type="submission" date="2020-07" db="EMBL/GenBank/DDBJ databases">
        <title>Genome of Haloechinothrix sp.</title>
        <authorList>
            <person name="Tang S.-K."/>
            <person name="Yang L."/>
            <person name="Zhu W.-Y."/>
        </authorList>
    </citation>
    <scope>NUCLEOTIDE SEQUENCE [LARGE SCALE GENOMIC DNA]</scope>
    <source>
        <strain evidence="4 5">YIM 98757</strain>
    </source>
</reference>
<protein>
    <submittedName>
        <fullName evidence="4">MCE family protein</fullName>
    </submittedName>
</protein>
<dbReference type="GO" id="GO:0005576">
    <property type="term" value="C:extracellular region"/>
    <property type="evidence" value="ECO:0007669"/>
    <property type="project" value="TreeGrafter"/>
</dbReference>
<dbReference type="InterPro" id="IPR005693">
    <property type="entry name" value="Mce"/>
</dbReference>
<dbReference type="Pfam" id="PF02470">
    <property type="entry name" value="MlaD"/>
    <property type="match status" value="1"/>
</dbReference>
<sequence length="344" mass="36266">MSAGTGRLRYARIVALVVVAVLVVAAASTAVFLGDERKELTAYFTSGVGVYPGSDVRVLGIAVGTIESVEPVGERVEVGMSVDADVAVPKDAGALVVTPSLVSDRYIQLAPVHSGGPEISDGDVIPVERTVVPLELDDVVQSLNEFAEQLGPDGLNSDGSLSELLSSTARNMDGTGEVINETIRELGKASRVMSGSEDELFGTVDNLHEFTGMLLDNDEQVREFNEQLATVSEILAEERDDLAAALAELGEALGDVEGFVRDNRELVRDNVDQLLTTSEVLVAQRDSLSEALSEAPEALTSLTGAYDQDTGTFDSRANIVEFGFADEDDTPPLPLPQVGEGGAG</sequence>
<dbReference type="PANTHER" id="PTHR33371">
    <property type="entry name" value="INTERMEMBRANE PHOSPHOLIPID TRANSPORT SYSTEM BINDING PROTEIN MLAD-RELATED"/>
    <property type="match status" value="1"/>
</dbReference>
<name>A0A838A6K9_9PSEU</name>
<comment type="caution">
    <text evidence="4">The sequence shown here is derived from an EMBL/GenBank/DDBJ whole genome shotgun (WGS) entry which is preliminary data.</text>
</comment>
<dbReference type="Pfam" id="PF11887">
    <property type="entry name" value="Mce4_CUP1"/>
    <property type="match status" value="1"/>
</dbReference>
<dbReference type="Proteomes" id="UP000582974">
    <property type="component" value="Unassembled WGS sequence"/>
</dbReference>
<organism evidence="4 5">
    <name type="scientific">Haloechinothrix aidingensis</name>
    <dbReference type="NCBI Taxonomy" id="2752311"/>
    <lineage>
        <taxon>Bacteria</taxon>
        <taxon>Bacillati</taxon>
        <taxon>Actinomycetota</taxon>
        <taxon>Actinomycetes</taxon>
        <taxon>Pseudonocardiales</taxon>
        <taxon>Pseudonocardiaceae</taxon>
        <taxon>Haloechinothrix</taxon>
    </lineage>
</organism>
<dbReference type="AlphaFoldDB" id="A0A838A6K9"/>
<feature type="domain" description="Mce/MlaD" evidence="2">
    <location>
        <begin position="38"/>
        <end position="111"/>
    </location>
</feature>
<dbReference type="InterPro" id="IPR003399">
    <property type="entry name" value="Mce/MlaD"/>
</dbReference>